<dbReference type="InterPro" id="IPR020843">
    <property type="entry name" value="ER"/>
</dbReference>
<dbReference type="Proteomes" id="UP000198942">
    <property type="component" value="Unassembled WGS sequence"/>
</dbReference>
<dbReference type="SUPFAM" id="SSF51735">
    <property type="entry name" value="NAD(P)-binding Rossmann-fold domains"/>
    <property type="match status" value="1"/>
</dbReference>
<dbReference type="Pfam" id="PF08240">
    <property type="entry name" value="ADH_N"/>
    <property type="match status" value="1"/>
</dbReference>
<reference evidence="3" key="1">
    <citation type="submission" date="2016-10" db="EMBL/GenBank/DDBJ databases">
        <authorList>
            <person name="Varghese N."/>
            <person name="Submissions S."/>
        </authorList>
    </citation>
    <scope>NUCLEOTIDE SEQUENCE [LARGE SCALE GENOMIC DNA]</scope>
    <source>
        <strain evidence="3">Gh-48</strain>
    </source>
</reference>
<dbReference type="Pfam" id="PF13602">
    <property type="entry name" value="ADH_zinc_N_2"/>
    <property type="match status" value="1"/>
</dbReference>
<evidence type="ECO:0000313" key="2">
    <source>
        <dbReference type="EMBL" id="SEO10922.1"/>
    </source>
</evidence>
<organism evidence="2 3">
    <name type="scientific">Mucilaginibacter gossypiicola</name>
    <dbReference type="NCBI Taxonomy" id="551995"/>
    <lineage>
        <taxon>Bacteria</taxon>
        <taxon>Pseudomonadati</taxon>
        <taxon>Bacteroidota</taxon>
        <taxon>Sphingobacteriia</taxon>
        <taxon>Sphingobacteriales</taxon>
        <taxon>Sphingobacteriaceae</taxon>
        <taxon>Mucilaginibacter</taxon>
    </lineage>
</organism>
<dbReference type="InterPro" id="IPR011032">
    <property type="entry name" value="GroES-like_sf"/>
</dbReference>
<dbReference type="PANTHER" id="PTHR43482">
    <property type="entry name" value="PROTEIN AST1-RELATED"/>
    <property type="match status" value="1"/>
</dbReference>
<dbReference type="SUPFAM" id="SSF50129">
    <property type="entry name" value="GroES-like"/>
    <property type="match status" value="1"/>
</dbReference>
<proteinExistence type="predicted"/>
<dbReference type="SMART" id="SM00829">
    <property type="entry name" value="PKS_ER"/>
    <property type="match status" value="1"/>
</dbReference>
<dbReference type="GO" id="GO:0016491">
    <property type="term" value="F:oxidoreductase activity"/>
    <property type="evidence" value="ECO:0007669"/>
    <property type="project" value="InterPro"/>
</dbReference>
<dbReference type="RefSeq" id="WP_091212183.1">
    <property type="nucleotide sequence ID" value="NZ_FOCL01000005.1"/>
</dbReference>
<dbReference type="Gene3D" id="3.40.50.720">
    <property type="entry name" value="NAD(P)-binding Rossmann-like Domain"/>
    <property type="match status" value="1"/>
</dbReference>
<evidence type="ECO:0000259" key="1">
    <source>
        <dbReference type="SMART" id="SM00829"/>
    </source>
</evidence>
<sequence length="319" mass="33641">MKTNQAVRYDHFGHSDVLHIVETPKPEAGAGEVLVKIKTAGINPGEASIREGKMEKMFPSTFPSGQGTDFAGIVEAVGGKAGQFKAGDEVIGFTNERNAQADYVVVKEDQLVYRPANVSWEVAGGLFVAGTTAYAAVKAVSLKDGDTVIVSGAAGGVGAIAVQLAKKQGVTVVGLASEPHHEWLSDHGIIPALYHGDTQKNIEEALNGKKADAFIDTSGKGYVAMAVYMDIPPDRINTIIDFDAAKKYKVKTDGNAAAGNADVLQELSEMVDKGELEIPIAGTYPLSDVASAYDELEQHHTLGKIVLVTSAVSSKDQSE</sequence>
<dbReference type="CDD" id="cd05289">
    <property type="entry name" value="MDR_like_2"/>
    <property type="match status" value="1"/>
</dbReference>
<dbReference type="InterPro" id="IPR036291">
    <property type="entry name" value="NAD(P)-bd_dom_sf"/>
</dbReference>
<name>A0A1H8M0K6_9SPHI</name>
<dbReference type="EMBL" id="FOCL01000005">
    <property type="protein sequence ID" value="SEO10922.1"/>
    <property type="molecule type" value="Genomic_DNA"/>
</dbReference>
<dbReference type="OrthoDB" id="648910at2"/>
<gene>
    <name evidence="2" type="ORF">SAMN05192574_105336</name>
</gene>
<dbReference type="Gene3D" id="3.90.180.10">
    <property type="entry name" value="Medium-chain alcohol dehydrogenases, catalytic domain"/>
    <property type="match status" value="1"/>
</dbReference>
<dbReference type="InterPro" id="IPR013154">
    <property type="entry name" value="ADH-like_N"/>
</dbReference>
<keyword evidence="3" id="KW-1185">Reference proteome</keyword>
<dbReference type="AlphaFoldDB" id="A0A1H8M0K6"/>
<dbReference type="InterPro" id="IPR052585">
    <property type="entry name" value="Lipid_raft_assoc_Zn_ADH"/>
</dbReference>
<protein>
    <submittedName>
        <fullName evidence="2">NADPH:quinone reductase</fullName>
    </submittedName>
</protein>
<dbReference type="PANTHER" id="PTHR43482:SF1">
    <property type="entry name" value="PROTEIN AST1-RELATED"/>
    <property type="match status" value="1"/>
</dbReference>
<evidence type="ECO:0000313" key="3">
    <source>
        <dbReference type="Proteomes" id="UP000198942"/>
    </source>
</evidence>
<accession>A0A1H8M0K6</accession>
<feature type="domain" description="Enoyl reductase (ER)" evidence="1">
    <location>
        <begin position="13"/>
        <end position="307"/>
    </location>
</feature>
<dbReference type="STRING" id="551995.SAMN05192574_105336"/>